<dbReference type="SMART" id="SM01274">
    <property type="entry name" value="malic"/>
    <property type="match status" value="1"/>
</dbReference>
<dbReference type="InterPro" id="IPR001891">
    <property type="entry name" value="Malic_OxRdtase"/>
</dbReference>
<dbReference type="PROSITE" id="PS00331">
    <property type="entry name" value="MALIC_ENZYMES"/>
    <property type="match status" value="1"/>
</dbReference>
<dbReference type="Pfam" id="PF03949">
    <property type="entry name" value="Malic_M"/>
    <property type="match status" value="1"/>
</dbReference>
<protein>
    <recommendedName>
        <fullName evidence="8">Malic enzyme</fullName>
    </recommendedName>
</protein>
<evidence type="ECO:0000259" key="10">
    <source>
        <dbReference type="SMART" id="SM01274"/>
    </source>
</evidence>
<evidence type="ECO:0000256" key="4">
    <source>
        <dbReference type="ARBA" id="ARBA00023027"/>
    </source>
</evidence>
<evidence type="ECO:0000313" key="11">
    <source>
        <dbReference type="EMBL" id="TFL06619.1"/>
    </source>
</evidence>
<dbReference type="SUPFAM" id="SSF53223">
    <property type="entry name" value="Aminoacid dehydrogenase-like, N-terminal domain"/>
    <property type="match status" value="1"/>
</dbReference>
<reference evidence="11 12" key="1">
    <citation type="journal article" date="2019" name="Nat. Ecol. Evol.">
        <title>Megaphylogeny resolves global patterns of mushroom evolution.</title>
        <authorList>
            <person name="Varga T."/>
            <person name="Krizsan K."/>
            <person name="Foldi C."/>
            <person name="Dima B."/>
            <person name="Sanchez-Garcia M."/>
            <person name="Sanchez-Ramirez S."/>
            <person name="Szollosi G.J."/>
            <person name="Szarkandi J.G."/>
            <person name="Papp V."/>
            <person name="Albert L."/>
            <person name="Andreopoulos W."/>
            <person name="Angelini C."/>
            <person name="Antonin V."/>
            <person name="Barry K.W."/>
            <person name="Bougher N.L."/>
            <person name="Buchanan P."/>
            <person name="Buyck B."/>
            <person name="Bense V."/>
            <person name="Catcheside P."/>
            <person name="Chovatia M."/>
            <person name="Cooper J."/>
            <person name="Damon W."/>
            <person name="Desjardin D."/>
            <person name="Finy P."/>
            <person name="Geml J."/>
            <person name="Haridas S."/>
            <person name="Hughes K."/>
            <person name="Justo A."/>
            <person name="Karasinski D."/>
            <person name="Kautmanova I."/>
            <person name="Kiss B."/>
            <person name="Kocsube S."/>
            <person name="Kotiranta H."/>
            <person name="LaButti K.M."/>
            <person name="Lechner B.E."/>
            <person name="Liimatainen K."/>
            <person name="Lipzen A."/>
            <person name="Lukacs Z."/>
            <person name="Mihaltcheva S."/>
            <person name="Morgado L.N."/>
            <person name="Niskanen T."/>
            <person name="Noordeloos M.E."/>
            <person name="Ohm R.A."/>
            <person name="Ortiz-Santana B."/>
            <person name="Ovrebo C."/>
            <person name="Racz N."/>
            <person name="Riley R."/>
            <person name="Savchenko A."/>
            <person name="Shiryaev A."/>
            <person name="Soop K."/>
            <person name="Spirin V."/>
            <person name="Szebenyi C."/>
            <person name="Tomsovsky M."/>
            <person name="Tulloss R.E."/>
            <person name="Uehling J."/>
            <person name="Grigoriev I.V."/>
            <person name="Vagvolgyi C."/>
            <person name="Papp T."/>
            <person name="Martin F.M."/>
            <person name="Miettinen O."/>
            <person name="Hibbett D.S."/>
            <person name="Nagy L.G."/>
        </authorList>
    </citation>
    <scope>NUCLEOTIDE SEQUENCE [LARGE SCALE GENOMIC DNA]</scope>
    <source>
        <strain evidence="11 12">CBS 309.79</strain>
    </source>
</reference>
<sequence length="580" mass="64010">MPTKPDAEFRIALRESGILTSPRFNKGSAFTREERAAFGLTGRLPQRVNTLEEQCERAYEQYQDAGAKDLARSRLMQNKFLDSLKQQNWVLYYGLIKEHLGEMIPVIYTPTEADAIAQYSHLFRKSDGLFLCIDRADSMEKEYLAQTSGREISLVVCSDGGAILGIGDQGAGAIRISEAKAALYTLIAGFDPSRTLFVDLDVGTDNEKLLKDPLYMGWAEKRVEGERYDEFVDKFVQLVRKHHPHCLLHFEDFGVANAHRILDRYREHHAVFNDDIQGTGAVTLACIMAAVGVTKTKLSEQRYVIFGAGSAGLGIVAQLRDAITTIDSDVSKEDANSKFYLVDRYGLLKESLGSDKLREGTEDFVQADKEWEDVSTNEDGGIDLLEVVKKVKPTVLVGCSTQAGAFTEEVVKAMYAECERPIILPLSNPSKLVEVSPEDANKWTEGNALIATGSPFPPVKKPNGEEYIVAECNNALIYPGLGFGAMVAMSRTVTDTMIIAGARKLASLAPALEDPHGALLPPFENAFKINTEVAIAVAQQAIEEGKARVDWSKEDAEDKVESCQWQPFYGTYVYDEAGDT</sequence>
<dbReference type="NCBIfam" id="NF010052">
    <property type="entry name" value="PRK13529.1"/>
    <property type="match status" value="1"/>
</dbReference>
<dbReference type="InterPro" id="IPR036291">
    <property type="entry name" value="NAD(P)-bd_dom_sf"/>
</dbReference>
<dbReference type="GO" id="GO:0051287">
    <property type="term" value="F:NAD binding"/>
    <property type="evidence" value="ECO:0007669"/>
    <property type="project" value="InterPro"/>
</dbReference>
<dbReference type="InterPro" id="IPR015884">
    <property type="entry name" value="Malic_enzyme_CS"/>
</dbReference>
<evidence type="ECO:0000256" key="3">
    <source>
        <dbReference type="ARBA" id="ARBA00022723"/>
    </source>
</evidence>
<name>A0A5C3R1X1_9AGAR</name>
<accession>A0A5C3R1X1</accession>
<keyword evidence="12" id="KW-1185">Reference proteome</keyword>
<dbReference type="GO" id="GO:0005829">
    <property type="term" value="C:cytosol"/>
    <property type="evidence" value="ECO:0007669"/>
    <property type="project" value="TreeGrafter"/>
</dbReference>
<dbReference type="AlphaFoldDB" id="A0A5C3R1X1"/>
<evidence type="ECO:0000256" key="1">
    <source>
        <dbReference type="ARBA" id="ARBA00001936"/>
    </source>
</evidence>
<dbReference type="GO" id="GO:0005739">
    <property type="term" value="C:mitochondrion"/>
    <property type="evidence" value="ECO:0007669"/>
    <property type="project" value="TreeGrafter"/>
</dbReference>
<feature type="binding site" evidence="7">
    <location>
        <position position="251"/>
    </location>
    <ligand>
        <name>a divalent metal cation</name>
        <dbReference type="ChEBI" id="CHEBI:60240"/>
    </ligand>
</feature>
<dbReference type="InterPro" id="IPR046346">
    <property type="entry name" value="Aminoacid_DH-like_N_sf"/>
</dbReference>
<evidence type="ECO:0000256" key="8">
    <source>
        <dbReference type="RuleBase" id="RU003426"/>
    </source>
</evidence>
<dbReference type="EMBL" id="ML178815">
    <property type="protein sequence ID" value="TFL06619.1"/>
    <property type="molecule type" value="Genomic_DNA"/>
</dbReference>
<evidence type="ECO:0000259" key="9">
    <source>
        <dbReference type="SMART" id="SM00919"/>
    </source>
</evidence>
<comment type="cofactor">
    <cofactor evidence="7">
        <name>Mg(2+)</name>
        <dbReference type="ChEBI" id="CHEBI:18420"/>
    </cofactor>
    <cofactor evidence="7">
        <name>Mn(2+)</name>
        <dbReference type="ChEBI" id="CHEBI:29035"/>
    </cofactor>
    <text evidence="7">Divalent metal cations. Prefers magnesium or manganese.</text>
</comment>
<feature type="binding site" evidence="6">
    <location>
        <position position="428"/>
    </location>
    <ligand>
        <name>(S)-malate</name>
        <dbReference type="ChEBI" id="CHEBI:15589"/>
    </ligand>
</feature>
<dbReference type="Pfam" id="PF00390">
    <property type="entry name" value="malic"/>
    <property type="match status" value="1"/>
</dbReference>
<feature type="binding site" evidence="7">
    <location>
        <position position="275"/>
    </location>
    <ligand>
        <name>a divalent metal cation</name>
        <dbReference type="ChEBI" id="CHEBI:60240"/>
    </ligand>
</feature>
<proteinExistence type="inferred from homology"/>
<dbReference type="SMART" id="SM00919">
    <property type="entry name" value="Malic_M"/>
    <property type="match status" value="1"/>
</dbReference>
<evidence type="ECO:0000256" key="7">
    <source>
        <dbReference type="PIRSR" id="PIRSR000106-3"/>
    </source>
</evidence>
<keyword evidence="8" id="KW-0560">Oxidoreductase</keyword>
<comment type="cofactor">
    <cofactor evidence="1">
        <name>Mn(2+)</name>
        <dbReference type="ChEBI" id="CHEBI:29035"/>
    </cofactor>
</comment>
<dbReference type="PANTHER" id="PTHR23406:SF34">
    <property type="entry name" value="NAD-DEPENDENT MALIC ENZYME, MITOCHONDRIAL"/>
    <property type="match status" value="1"/>
</dbReference>
<dbReference type="SUPFAM" id="SSF51735">
    <property type="entry name" value="NAD(P)-binding Rossmann-fold domains"/>
    <property type="match status" value="1"/>
</dbReference>
<organism evidence="11 12">
    <name type="scientific">Pterulicium gracile</name>
    <dbReference type="NCBI Taxonomy" id="1884261"/>
    <lineage>
        <taxon>Eukaryota</taxon>
        <taxon>Fungi</taxon>
        <taxon>Dikarya</taxon>
        <taxon>Basidiomycota</taxon>
        <taxon>Agaricomycotina</taxon>
        <taxon>Agaricomycetes</taxon>
        <taxon>Agaricomycetidae</taxon>
        <taxon>Agaricales</taxon>
        <taxon>Pleurotineae</taxon>
        <taxon>Pterulaceae</taxon>
        <taxon>Pterulicium</taxon>
    </lineage>
</organism>
<dbReference type="PRINTS" id="PR00072">
    <property type="entry name" value="MALOXRDTASE"/>
</dbReference>
<dbReference type="GO" id="GO:0006108">
    <property type="term" value="P:malate metabolic process"/>
    <property type="evidence" value="ECO:0007669"/>
    <property type="project" value="TreeGrafter"/>
</dbReference>
<dbReference type="Gene3D" id="3.40.50.720">
    <property type="entry name" value="NAD(P)-binding Rossmann-like Domain"/>
    <property type="match status" value="1"/>
</dbReference>
<keyword evidence="3 7" id="KW-0479">Metal-binding</keyword>
<evidence type="ECO:0000313" key="12">
    <source>
        <dbReference type="Proteomes" id="UP000305067"/>
    </source>
</evidence>
<feature type="binding site" evidence="7">
    <location>
        <position position="252"/>
    </location>
    <ligand>
        <name>a divalent metal cation</name>
        <dbReference type="ChEBI" id="CHEBI:60240"/>
    </ligand>
</feature>
<dbReference type="PIRSF" id="PIRSF000106">
    <property type="entry name" value="ME"/>
    <property type="match status" value="1"/>
</dbReference>
<feature type="domain" description="Malic enzyme N-terminal" evidence="10">
    <location>
        <begin position="85"/>
        <end position="266"/>
    </location>
</feature>
<dbReference type="InterPro" id="IPR012301">
    <property type="entry name" value="Malic_N_dom"/>
</dbReference>
<comment type="similarity">
    <text evidence="2 8">Belongs to the malic enzymes family.</text>
</comment>
<dbReference type="InterPro" id="IPR037062">
    <property type="entry name" value="Malic_N_dom_sf"/>
</dbReference>
<dbReference type="GO" id="GO:0004471">
    <property type="term" value="F:malate dehydrogenase (decarboxylating) (NAD+) activity"/>
    <property type="evidence" value="ECO:0007669"/>
    <property type="project" value="TreeGrafter"/>
</dbReference>
<dbReference type="STRING" id="1884261.A0A5C3R1X1"/>
<feature type="active site" description="Proton acceptor" evidence="5">
    <location>
        <position position="180"/>
    </location>
</feature>
<evidence type="ECO:0000256" key="5">
    <source>
        <dbReference type="PIRSR" id="PIRSR000106-1"/>
    </source>
</evidence>
<evidence type="ECO:0000256" key="6">
    <source>
        <dbReference type="PIRSR" id="PIRSR000106-2"/>
    </source>
</evidence>
<feature type="domain" description="Malic enzyme NAD-binding" evidence="9">
    <location>
        <begin position="276"/>
        <end position="542"/>
    </location>
</feature>
<dbReference type="GO" id="GO:0046872">
    <property type="term" value="F:metal ion binding"/>
    <property type="evidence" value="ECO:0007669"/>
    <property type="project" value="UniProtKB-KW"/>
</dbReference>
<evidence type="ECO:0000256" key="2">
    <source>
        <dbReference type="ARBA" id="ARBA00008785"/>
    </source>
</evidence>
<dbReference type="Proteomes" id="UP000305067">
    <property type="component" value="Unassembled WGS sequence"/>
</dbReference>
<feature type="active site" description="Proton donor" evidence="5">
    <location>
        <position position="108"/>
    </location>
</feature>
<dbReference type="Gene3D" id="3.40.50.10380">
    <property type="entry name" value="Malic enzyme, N-terminal domain"/>
    <property type="match status" value="1"/>
</dbReference>
<dbReference type="PANTHER" id="PTHR23406">
    <property type="entry name" value="MALIC ENZYME-RELATED"/>
    <property type="match status" value="1"/>
</dbReference>
<dbReference type="OrthoDB" id="5365701at2759"/>
<dbReference type="InterPro" id="IPR012302">
    <property type="entry name" value="Malic_NAD-bd"/>
</dbReference>
<feature type="binding site" evidence="6">
    <location>
        <position position="473"/>
    </location>
    <ligand>
        <name>(S)-malate</name>
        <dbReference type="ChEBI" id="CHEBI:15589"/>
    </ligand>
</feature>
<keyword evidence="4" id="KW-0520">NAD</keyword>
<gene>
    <name evidence="11" type="ORF">BDV98DRAFT_540974</name>
</gene>